<proteinExistence type="predicted"/>
<sequence length="72" mass="7737">MTRTCKRGRFGQERGASVNPVVTRRRTGGGARPRPAIDVDGVLPAESEPAVVARYGLPYAQGAGRQHRPARP</sequence>
<organism evidence="2 3">
    <name type="scientific">Kitasatospora terrestris</name>
    <dbReference type="NCBI Taxonomy" id="258051"/>
    <lineage>
        <taxon>Bacteria</taxon>
        <taxon>Bacillati</taxon>
        <taxon>Actinomycetota</taxon>
        <taxon>Actinomycetes</taxon>
        <taxon>Kitasatosporales</taxon>
        <taxon>Streptomycetaceae</taxon>
        <taxon>Kitasatospora</taxon>
    </lineage>
</organism>
<keyword evidence="3" id="KW-1185">Reference proteome</keyword>
<feature type="region of interest" description="Disordered" evidence="1">
    <location>
        <begin position="1"/>
        <end position="38"/>
    </location>
</feature>
<evidence type="ECO:0000256" key="1">
    <source>
        <dbReference type="SAM" id="MobiDB-lite"/>
    </source>
</evidence>
<dbReference type="Proteomes" id="UP001501752">
    <property type="component" value="Unassembled WGS sequence"/>
</dbReference>
<evidence type="ECO:0000313" key="2">
    <source>
        <dbReference type="EMBL" id="GAA4838008.1"/>
    </source>
</evidence>
<name>A0ABP9DF06_9ACTN</name>
<evidence type="ECO:0000313" key="3">
    <source>
        <dbReference type="Proteomes" id="UP001501752"/>
    </source>
</evidence>
<protein>
    <submittedName>
        <fullName evidence="2">Uncharacterized protein</fullName>
    </submittedName>
</protein>
<accession>A0ABP9DF06</accession>
<reference evidence="3" key="1">
    <citation type="journal article" date="2019" name="Int. J. Syst. Evol. Microbiol.">
        <title>The Global Catalogue of Microorganisms (GCM) 10K type strain sequencing project: providing services to taxonomists for standard genome sequencing and annotation.</title>
        <authorList>
            <consortium name="The Broad Institute Genomics Platform"/>
            <consortium name="The Broad Institute Genome Sequencing Center for Infectious Disease"/>
            <person name="Wu L."/>
            <person name="Ma J."/>
        </authorList>
    </citation>
    <scope>NUCLEOTIDE SEQUENCE [LARGE SCALE GENOMIC DNA]</scope>
    <source>
        <strain evidence="3">JCM 13006</strain>
    </source>
</reference>
<gene>
    <name evidence="2" type="ORF">GCM10023235_11390</name>
</gene>
<comment type="caution">
    <text evidence="2">The sequence shown here is derived from an EMBL/GenBank/DDBJ whole genome shotgun (WGS) entry which is preliminary data.</text>
</comment>
<dbReference type="EMBL" id="BAABIS010000001">
    <property type="protein sequence ID" value="GAA4838008.1"/>
    <property type="molecule type" value="Genomic_DNA"/>
</dbReference>